<dbReference type="Gene3D" id="2.40.110.10">
    <property type="entry name" value="Butyryl-CoA Dehydrogenase, subunit A, domain 2"/>
    <property type="match status" value="1"/>
</dbReference>
<dbReference type="OrthoDB" id="538336at2759"/>
<dbReference type="InterPro" id="IPR036250">
    <property type="entry name" value="AcylCo_DH-like_C"/>
</dbReference>
<dbReference type="EMBL" id="FUEG01000001">
    <property type="protein sequence ID" value="SJK98218.1"/>
    <property type="molecule type" value="Genomic_DNA"/>
</dbReference>
<dbReference type="SUPFAM" id="SSF56645">
    <property type="entry name" value="Acyl-CoA dehydrogenase NM domain-like"/>
    <property type="match status" value="1"/>
</dbReference>
<proteinExistence type="predicted"/>
<dbReference type="InterPro" id="IPR046373">
    <property type="entry name" value="Acyl-CoA_Oxase/DH_mid-dom_sf"/>
</dbReference>
<dbReference type="SUPFAM" id="SSF47203">
    <property type="entry name" value="Acyl-CoA dehydrogenase C-terminal domain-like"/>
    <property type="match status" value="1"/>
</dbReference>
<accession>A0A284QP40</accession>
<dbReference type="GO" id="GO:0071949">
    <property type="term" value="F:FAD binding"/>
    <property type="evidence" value="ECO:0007669"/>
    <property type="project" value="InterPro"/>
</dbReference>
<dbReference type="PANTHER" id="PTHR10909">
    <property type="entry name" value="ELECTRON TRANSPORT OXIDOREDUCTASE"/>
    <property type="match status" value="1"/>
</dbReference>
<evidence type="ECO:0000313" key="1">
    <source>
        <dbReference type="EMBL" id="SJK98218.1"/>
    </source>
</evidence>
<dbReference type="Proteomes" id="UP000219338">
    <property type="component" value="Unassembled WGS sequence"/>
</dbReference>
<dbReference type="GO" id="GO:0005777">
    <property type="term" value="C:peroxisome"/>
    <property type="evidence" value="ECO:0007669"/>
    <property type="project" value="InterPro"/>
</dbReference>
<dbReference type="Gene3D" id="1.20.140.10">
    <property type="entry name" value="Butyryl-CoA Dehydrogenase, subunit A, domain 3"/>
    <property type="match status" value="1"/>
</dbReference>
<reference evidence="2" key="1">
    <citation type="journal article" date="2017" name="Nat. Ecol. Evol.">
        <title>Genome expansion and lineage-specific genetic innovations in the forest pathogenic fungi Armillaria.</title>
        <authorList>
            <person name="Sipos G."/>
            <person name="Prasanna A.N."/>
            <person name="Walter M.C."/>
            <person name="O'Connor E."/>
            <person name="Balint B."/>
            <person name="Krizsan K."/>
            <person name="Kiss B."/>
            <person name="Hess J."/>
            <person name="Varga T."/>
            <person name="Slot J."/>
            <person name="Riley R."/>
            <person name="Boka B."/>
            <person name="Rigling D."/>
            <person name="Barry K."/>
            <person name="Lee J."/>
            <person name="Mihaltcheva S."/>
            <person name="LaButti K."/>
            <person name="Lipzen A."/>
            <person name="Waldron R."/>
            <person name="Moloney N.M."/>
            <person name="Sperisen C."/>
            <person name="Kredics L."/>
            <person name="Vagvoelgyi C."/>
            <person name="Patrignani A."/>
            <person name="Fitzpatrick D."/>
            <person name="Nagy I."/>
            <person name="Doyle S."/>
            <person name="Anderson J.B."/>
            <person name="Grigoriev I.V."/>
            <person name="Gueldener U."/>
            <person name="Muensterkoetter M."/>
            <person name="Nagy L.G."/>
        </authorList>
    </citation>
    <scope>NUCLEOTIDE SEQUENCE [LARGE SCALE GENOMIC DNA]</scope>
    <source>
        <strain evidence="2">C18/9</strain>
    </source>
</reference>
<protein>
    <recommendedName>
        <fullName evidence="3">Acyl-CoA oxidase</fullName>
    </recommendedName>
</protein>
<name>A0A284QP40_ARMOS</name>
<dbReference type="GO" id="GO:0003997">
    <property type="term" value="F:acyl-CoA oxidase activity"/>
    <property type="evidence" value="ECO:0007669"/>
    <property type="project" value="InterPro"/>
</dbReference>
<keyword evidence="2" id="KW-1185">Reference proteome</keyword>
<evidence type="ECO:0000313" key="2">
    <source>
        <dbReference type="Proteomes" id="UP000219338"/>
    </source>
</evidence>
<dbReference type="GO" id="GO:0033540">
    <property type="term" value="P:fatty acid beta-oxidation using acyl-CoA oxidase"/>
    <property type="evidence" value="ECO:0007669"/>
    <property type="project" value="TreeGrafter"/>
</dbReference>
<dbReference type="InterPro" id="IPR009100">
    <property type="entry name" value="AcylCoA_DH/oxidase_NM_dom_sf"/>
</dbReference>
<dbReference type="PANTHER" id="PTHR10909:SF382">
    <property type="entry name" value="ACYL-COENZYME A OXIDASE"/>
    <property type="match status" value="1"/>
</dbReference>
<dbReference type="OMA" id="YECAVIS"/>
<gene>
    <name evidence="1" type="ORF">ARMOST_01479</name>
</gene>
<dbReference type="STRING" id="47428.A0A284QP40"/>
<dbReference type="AlphaFoldDB" id="A0A284QP40"/>
<evidence type="ECO:0008006" key="3">
    <source>
        <dbReference type="Google" id="ProtNLM"/>
    </source>
</evidence>
<dbReference type="GO" id="GO:0055088">
    <property type="term" value="P:lipid homeostasis"/>
    <property type="evidence" value="ECO:0007669"/>
    <property type="project" value="TreeGrafter"/>
</dbReference>
<sequence>MNSQSTIAKHPIFRIQVEKLTTDERVALAYKRAKLMLSTHTLTASDVQHSSERFWGLFTDPATCLDIGMFTILAAHVGLTIGTLSRHLDTRPDLRPLVSELLRFEKVGIFLLSERGHGLDAFNIETTATRMSDGSYILNTPREEATKFMPASTPAFGIPKVALVMARLMDKGKDLGCRYFIVPICDEKEMYRGVKSTRLPRRSGTGPLDFSITSFDHVRLPPTALVAADLQHIAAPERPLEAWWDENWRIQLGSLLIVSPLIYAVKMSAYIVGSYSMHRCITDRKSSSMIPIISFRTQQWPIAHAVAVGYVLDHWYASVIRESQDSALDGRLRHAMAVITKATVVRHFQRCIAEISERCGAQGTFEQNYMARMENDGKGAVVAEGEILTLCIRLFSELLLKRYTIALPDADESLLAQHAHGLMEENGQLLAGIGDHRSKEFNSLILPQSQPVIEALGHAFAYSAAKKANVPQPILDVYECAVIRQDPAWYSEVGVPRVQQRMREDRAVSSMLPHLRAYISGMNMAEFATAPIVSNETWQAYVYELPVYTGNAQAKTNREYAML</sequence>
<dbReference type="GO" id="GO:0005504">
    <property type="term" value="F:fatty acid binding"/>
    <property type="evidence" value="ECO:0007669"/>
    <property type="project" value="TreeGrafter"/>
</dbReference>
<organism evidence="1 2">
    <name type="scientific">Armillaria ostoyae</name>
    <name type="common">Armillaria root rot fungus</name>
    <dbReference type="NCBI Taxonomy" id="47428"/>
    <lineage>
        <taxon>Eukaryota</taxon>
        <taxon>Fungi</taxon>
        <taxon>Dikarya</taxon>
        <taxon>Basidiomycota</taxon>
        <taxon>Agaricomycotina</taxon>
        <taxon>Agaricomycetes</taxon>
        <taxon>Agaricomycetidae</taxon>
        <taxon>Agaricales</taxon>
        <taxon>Marasmiineae</taxon>
        <taxon>Physalacriaceae</taxon>
        <taxon>Armillaria</taxon>
    </lineage>
</organism>
<dbReference type="InterPro" id="IPR012258">
    <property type="entry name" value="Acyl-CoA_oxidase"/>
</dbReference>